<dbReference type="SUPFAM" id="SSF53300">
    <property type="entry name" value="vWA-like"/>
    <property type="match status" value="2"/>
</dbReference>
<organism evidence="3 4">
    <name type="scientific">Steinernema hermaphroditum</name>
    <dbReference type="NCBI Taxonomy" id="289476"/>
    <lineage>
        <taxon>Eukaryota</taxon>
        <taxon>Metazoa</taxon>
        <taxon>Ecdysozoa</taxon>
        <taxon>Nematoda</taxon>
        <taxon>Chromadorea</taxon>
        <taxon>Rhabditida</taxon>
        <taxon>Tylenchina</taxon>
        <taxon>Panagrolaimomorpha</taxon>
        <taxon>Strongyloidoidea</taxon>
        <taxon>Steinernematidae</taxon>
        <taxon>Steinernema</taxon>
    </lineage>
</organism>
<feature type="domain" description="VWFA" evidence="2">
    <location>
        <begin position="35"/>
        <end position="206"/>
    </location>
</feature>
<comment type="caution">
    <text evidence="3">The sequence shown here is derived from an EMBL/GenBank/DDBJ whole genome shotgun (WGS) entry which is preliminary data.</text>
</comment>
<feature type="signal peptide" evidence="1">
    <location>
        <begin position="1"/>
        <end position="23"/>
    </location>
</feature>
<dbReference type="AlphaFoldDB" id="A0AA39LK20"/>
<feature type="domain" description="VWFA" evidence="2">
    <location>
        <begin position="224"/>
        <end position="403"/>
    </location>
</feature>
<protein>
    <recommendedName>
        <fullName evidence="2">VWFA domain-containing protein</fullName>
    </recommendedName>
</protein>
<sequence>MAAHHYFVALTIAFAFVYVKTQTQKPIFPVSCFLNVLIVLDRSDSVKGAFNRSRDFVLNVSDELNIGPNAHRVAMIVYSGLSYRREIFKWNFARSNAEFKKITGGLRAIGGTTNTRKALEIGLELMDSRNKSIPTLIMVVTDGRSADDPKDPARKLQEIPSTWVFAAATGDPKFADRQELFEIAGDVNHVILQSGRELATDITKKLLRQAQEKCRTTTTSCELDLILVMDFSTTTTPIYKEYISMAERLISRLKIGPHYTRVSLVVFSTVGKTHSVFDLKRYDTADEIIKAIRNAPYSGGTTAVGQGIQVGREQINERKGGRPKIATRAMVVFTDGWSNKGPDPEQMSKAAKADGFQIYSVGVETTDPDAVQINQYTLDVIADAKHAYTQKNFEELINIIRQRNVKCM</sequence>
<dbReference type="PANTHER" id="PTHR24020">
    <property type="entry name" value="COLLAGEN ALPHA"/>
    <property type="match status" value="1"/>
</dbReference>
<evidence type="ECO:0000313" key="3">
    <source>
        <dbReference type="EMBL" id="KAK0400083.1"/>
    </source>
</evidence>
<dbReference type="InterPro" id="IPR050525">
    <property type="entry name" value="ECM_Assembly_Org"/>
</dbReference>
<evidence type="ECO:0000313" key="4">
    <source>
        <dbReference type="Proteomes" id="UP001175271"/>
    </source>
</evidence>
<gene>
    <name evidence="3" type="ORF">QR680_003346</name>
</gene>
<evidence type="ECO:0000256" key="1">
    <source>
        <dbReference type="SAM" id="SignalP"/>
    </source>
</evidence>
<feature type="chain" id="PRO_5041301132" description="VWFA domain-containing protein" evidence="1">
    <location>
        <begin position="24"/>
        <end position="408"/>
    </location>
</feature>
<name>A0AA39LK20_9BILA</name>
<proteinExistence type="predicted"/>
<evidence type="ECO:0000259" key="2">
    <source>
        <dbReference type="PROSITE" id="PS50234"/>
    </source>
</evidence>
<dbReference type="SMART" id="SM00327">
    <property type="entry name" value="VWA"/>
    <property type="match status" value="2"/>
</dbReference>
<dbReference type="PROSITE" id="PS50234">
    <property type="entry name" value="VWFA"/>
    <property type="match status" value="2"/>
</dbReference>
<dbReference type="Pfam" id="PF00092">
    <property type="entry name" value="VWA"/>
    <property type="match status" value="2"/>
</dbReference>
<reference evidence="3" key="1">
    <citation type="submission" date="2023-06" db="EMBL/GenBank/DDBJ databases">
        <title>Genomic analysis of the entomopathogenic nematode Steinernema hermaphroditum.</title>
        <authorList>
            <person name="Schwarz E.M."/>
            <person name="Heppert J.K."/>
            <person name="Baniya A."/>
            <person name="Schwartz H.T."/>
            <person name="Tan C.-H."/>
            <person name="Antoshechkin I."/>
            <person name="Sternberg P.W."/>
            <person name="Goodrich-Blair H."/>
            <person name="Dillman A.R."/>
        </authorList>
    </citation>
    <scope>NUCLEOTIDE SEQUENCE</scope>
    <source>
        <strain evidence="3">PS9179</strain>
        <tissue evidence="3">Whole animal</tissue>
    </source>
</reference>
<dbReference type="Proteomes" id="UP001175271">
    <property type="component" value="Unassembled WGS sequence"/>
</dbReference>
<dbReference type="EMBL" id="JAUCMV010000005">
    <property type="protein sequence ID" value="KAK0400083.1"/>
    <property type="molecule type" value="Genomic_DNA"/>
</dbReference>
<accession>A0AA39LK20</accession>
<dbReference type="Gene3D" id="3.40.50.410">
    <property type="entry name" value="von Willebrand factor, type A domain"/>
    <property type="match status" value="2"/>
</dbReference>
<dbReference type="PANTHER" id="PTHR24020:SF84">
    <property type="entry name" value="VWFA DOMAIN-CONTAINING PROTEIN"/>
    <property type="match status" value="1"/>
</dbReference>
<keyword evidence="4" id="KW-1185">Reference proteome</keyword>
<dbReference type="InterPro" id="IPR036465">
    <property type="entry name" value="vWFA_dom_sf"/>
</dbReference>
<dbReference type="InterPro" id="IPR002035">
    <property type="entry name" value="VWF_A"/>
</dbReference>
<keyword evidence="1" id="KW-0732">Signal</keyword>